<feature type="transmembrane region" description="Helical" evidence="1">
    <location>
        <begin position="38"/>
        <end position="62"/>
    </location>
</feature>
<evidence type="ECO:0000256" key="1">
    <source>
        <dbReference type="SAM" id="Phobius"/>
    </source>
</evidence>
<proteinExistence type="predicted"/>
<accession>A0A914I1P8</accession>
<evidence type="ECO:0000313" key="2">
    <source>
        <dbReference type="Proteomes" id="UP000887572"/>
    </source>
</evidence>
<reference evidence="3" key="1">
    <citation type="submission" date="2022-11" db="UniProtKB">
        <authorList>
            <consortium name="WormBaseParasite"/>
        </authorList>
    </citation>
    <scope>IDENTIFICATION</scope>
</reference>
<feature type="transmembrane region" description="Helical" evidence="1">
    <location>
        <begin position="229"/>
        <end position="249"/>
    </location>
</feature>
<evidence type="ECO:0000313" key="3">
    <source>
        <dbReference type="WBParaSite" id="Gr19_v10_g6682.t1"/>
    </source>
</evidence>
<keyword evidence="2" id="KW-1185">Reference proteome</keyword>
<sequence>MPPLWPDLIFRLLPGVGLLSTCAALTFLVALRRVQMDSFLAVIYVQRLLDLLLGLSLFYAGFHGIHLSVQYGSEQDAHQMPPIQCLFTALHLHIWVYTDSAQLLLLTLLCVDQFISVAWTKRHKEFSEYYFHPGVLALLLVCASGAFVPAWHAPIRLVDNGTVQISSFCEMPETFGQHFYGIYLLVRELAPVPAIVALSATAFAVLTLQLIQRGRFKWSDNNCQSAKRLLLILCRSLLLLAAVHLPLATLRRPRLSHELLEFREHGQEVALRAFHAALFAMVGQICF</sequence>
<feature type="transmembrane region" description="Helical" evidence="1">
    <location>
        <begin position="12"/>
        <end position="31"/>
    </location>
</feature>
<dbReference type="WBParaSite" id="Gr19_v10_g6682.t1">
    <property type="protein sequence ID" value="Gr19_v10_g6682.t1"/>
    <property type="gene ID" value="Gr19_v10_g6682"/>
</dbReference>
<dbReference type="AlphaFoldDB" id="A0A914I1P8"/>
<organism evidence="2 3">
    <name type="scientific">Globodera rostochiensis</name>
    <name type="common">Golden nematode worm</name>
    <name type="synonym">Heterodera rostochiensis</name>
    <dbReference type="NCBI Taxonomy" id="31243"/>
    <lineage>
        <taxon>Eukaryota</taxon>
        <taxon>Metazoa</taxon>
        <taxon>Ecdysozoa</taxon>
        <taxon>Nematoda</taxon>
        <taxon>Chromadorea</taxon>
        <taxon>Rhabditida</taxon>
        <taxon>Tylenchina</taxon>
        <taxon>Tylenchomorpha</taxon>
        <taxon>Tylenchoidea</taxon>
        <taxon>Heteroderidae</taxon>
        <taxon>Heteroderinae</taxon>
        <taxon>Globodera</taxon>
    </lineage>
</organism>
<dbReference type="Proteomes" id="UP000887572">
    <property type="component" value="Unplaced"/>
</dbReference>
<keyword evidence="1" id="KW-0812">Transmembrane</keyword>
<name>A0A914I1P8_GLORO</name>
<keyword evidence="1" id="KW-0472">Membrane</keyword>
<keyword evidence="1" id="KW-1133">Transmembrane helix</keyword>
<feature type="transmembrane region" description="Helical" evidence="1">
    <location>
        <begin position="131"/>
        <end position="151"/>
    </location>
</feature>
<protein>
    <submittedName>
        <fullName evidence="3">G-protein coupled receptors family 1 profile domain-containing protein</fullName>
    </submittedName>
</protein>
<feature type="transmembrane region" description="Helical" evidence="1">
    <location>
        <begin position="189"/>
        <end position="208"/>
    </location>
</feature>